<protein>
    <recommendedName>
        <fullName evidence="5">Phage-shock protein</fullName>
    </recommendedName>
</protein>
<dbReference type="PANTHER" id="PTHR31088">
    <property type="entry name" value="MEMBRANE-ASSOCIATED PROTEIN VIPP1, CHLOROPLASTIC"/>
    <property type="match status" value="1"/>
</dbReference>
<comment type="similarity">
    <text evidence="1">Belongs to the PspA/Vipp/IM30 family.</text>
</comment>
<dbReference type="InterPro" id="IPR007157">
    <property type="entry name" value="PspA_VIPP1"/>
</dbReference>
<feature type="coiled-coil region" evidence="2">
    <location>
        <begin position="22"/>
        <end position="74"/>
    </location>
</feature>
<keyword evidence="4" id="KW-1185">Reference proteome</keyword>
<evidence type="ECO:0000256" key="2">
    <source>
        <dbReference type="SAM" id="Coils"/>
    </source>
</evidence>
<evidence type="ECO:0008006" key="5">
    <source>
        <dbReference type="Google" id="ProtNLM"/>
    </source>
</evidence>
<dbReference type="Proteomes" id="UP000037854">
    <property type="component" value="Unassembled WGS sequence"/>
</dbReference>
<accession>A0ABR5MHL1</accession>
<feature type="coiled-coil region" evidence="2">
    <location>
        <begin position="167"/>
        <end position="201"/>
    </location>
</feature>
<sequence length="220" mass="25549">MSILKRIRTILASHINVKMENLKDPEKEINAYIREMERDEREIKGQTDAAVVLMNRAKRNLHECQTEMNKMERFAAKSLKAGDEDKARQFLEEKLSLKPKYHEYEKQYELASIKVEQMKLAQDKLSEDVAELFNQRDAIVGKLAMAKSKKQRNETGLSPSNVRLTTFDQLEEKANRALAEAEALEELRNGLDADMDRLVSQYDKGMDIDKEMEELKKKVK</sequence>
<dbReference type="RefSeq" id="WP_060668804.1">
    <property type="nucleotide sequence ID" value="NZ_LGTK01000046.1"/>
</dbReference>
<comment type="caution">
    <text evidence="3">The sequence shown here is derived from an EMBL/GenBank/DDBJ whole genome shotgun (WGS) entry which is preliminary data.</text>
</comment>
<dbReference type="Pfam" id="PF04012">
    <property type="entry name" value="PspA_IM30"/>
    <property type="match status" value="1"/>
</dbReference>
<reference evidence="3 4" key="1">
    <citation type="submission" date="2015-07" db="EMBL/GenBank/DDBJ databases">
        <title>High-quality draft genome sequence of Oceanobacillus caeni HM6, a bacillus isolated from a human feces.</title>
        <authorList>
            <person name="Kumar J."/>
            <person name="Verma M.K."/>
            <person name="Pandey R."/>
            <person name="Bhambi M."/>
            <person name="Chauhan N."/>
        </authorList>
    </citation>
    <scope>NUCLEOTIDE SEQUENCE [LARGE SCALE GENOMIC DNA]</scope>
    <source>
        <strain evidence="3 4">HM6</strain>
    </source>
</reference>
<name>A0ABR5MHL1_9BACI</name>
<dbReference type="PANTHER" id="PTHR31088:SF6">
    <property type="entry name" value="PHAGE SHOCK PROTEIN A"/>
    <property type="match status" value="1"/>
</dbReference>
<evidence type="ECO:0000313" key="3">
    <source>
        <dbReference type="EMBL" id="KPH73478.1"/>
    </source>
</evidence>
<proteinExistence type="inferred from homology"/>
<keyword evidence="2" id="KW-0175">Coiled coil</keyword>
<evidence type="ECO:0000256" key="1">
    <source>
        <dbReference type="ARBA" id="ARBA00043985"/>
    </source>
</evidence>
<dbReference type="EMBL" id="LGTK01000046">
    <property type="protein sequence ID" value="KPH73478.1"/>
    <property type="molecule type" value="Genomic_DNA"/>
</dbReference>
<gene>
    <name evidence="3" type="ORF">AFL42_12415</name>
</gene>
<organism evidence="3 4">
    <name type="scientific">Oceanobacillus caeni</name>
    <dbReference type="NCBI Taxonomy" id="405946"/>
    <lineage>
        <taxon>Bacteria</taxon>
        <taxon>Bacillati</taxon>
        <taxon>Bacillota</taxon>
        <taxon>Bacilli</taxon>
        <taxon>Bacillales</taxon>
        <taxon>Bacillaceae</taxon>
        <taxon>Oceanobacillus</taxon>
    </lineage>
</organism>
<evidence type="ECO:0000313" key="4">
    <source>
        <dbReference type="Proteomes" id="UP000037854"/>
    </source>
</evidence>
<feature type="coiled-coil region" evidence="2">
    <location>
        <begin position="101"/>
        <end position="135"/>
    </location>
</feature>